<proteinExistence type="predicted"/>
<sequence length="114" mass="12155">MPVQITTDKAVEQSTFVIQCDFTDEDGNAVAPVTLTWTLTDSDGTVINSRTAVAVSSPTSTEYIVLSGDDLALTGTAQEARYLLLEGTYDSTYGTGLPIRESVEFAIENLVAVT</sequence>
<reference evidence="1" key="1">
    <citation type="submission" date="2020-03" db="EMBL/GenBank/DDBJ databases">
        <title>The deep terrestrial virosphere.</title>
        <authorList>
            <person name="Holmfeldt K."/>
            <person name="Nilsson E."/>
            <person name="Simone D."/>
            <person name="Lopez-Fernandez M."/>
            <person name="Wu X."/>
            <person name="de Brujin I."/>
            <person name="Lundin D."/>
            <person name="Andersson A."/>
            <person name="Bertilsson S."/>
            <person name="Dopson M."/>
        </authorList>
    </citation>
    <scope>NUCLEOTIDE SEQUENCE</scope>
    <source>
        <strain evidence="2">MM415A00726</strain>
        <strain evidence="1">MM415B00544</strain>
    </source>
</reference>
<organism evidence="1">
    <name type="scientific">viral metagenome</name>
    <dbReference type="NCBI Taxonomy" id="1070528"/>
    <lineage>
        <taxon>unclassified sequences</taxon>
        <taxon>metagenomes</taxon>
        <taxon>organismal metagenomes</taxon>
    </lineage>
</organism>
<dbReference type="AlphaFoldDB" id="A0A6M3J3J1"/>
<dbReference type="EMBL" id="MT142420">
    <property type="protein sequence ID" value="QJA80392.1"/>
    <property type="molecule type" value="Genomic_DNA"/>
</dbReference>
<gene>
    <name evidence="2" type="ORF">MM415A00726_0005</name>
    <name evidence="1" type="ORF">MM415B00544_0023</name>
</gene>
<dbReference type="EMBL" id="MT141512">
    <property type="protein sequence ID" value="QJA64078.1"/>
    <property type="molecule type" value="Genomic_DNA"/>
</dbReference>
<name>A0A6M3J3J1_9ZZZZ</name>
<protein>
    <submittedName>
        <fullName evidence="1">Uncharacterized protein</fullName>
    </submittedName>
</protein>
<evidence type="ECO:0000313" key="1">
    <source>
        <dbReference type="EMBL" id="QJA64078.1"/>
    </source>
</evidence>
<evidence type="ECO:0000313" key="2">
    <source>
        <dbReference type="EMBL" id="QJA80392.1"/>
    </source>
</evidence>
<accession>A0A6M3J3J1</accession>